<dbReference type="GO" id="GO:0016757">
    <property type="term" value="F:glycosyltransferase activity"/>
    <property type="evidence" value="ECO:0007669"/>
    <property type="project" value="UniProtKB-KW"/>
</dbReference>
<feature type="domain" description="Glycosyltransferase 2-like" evidence="7">
    <location>
        <begin position="20"/>
        <end position="139"/>
    </location>
</feature>
<keyword evidence="2" id="KW-1003">Cell membrane</keyword>
<dbReference type="Pfam" id="PF00535">
    <property type="entry name" value="Glycos_transf_2"/>
    <property type="match status" value="1"/>
</dbReference>
<dbReference type="RefSeq" id="WP_055662211.1">
    <property type="nucleotide sequence ID" value="NZ_CYPR01000027.1"/>
</dbReference>
<feature type="transmembrane region" description="Helical" evidence="6">
    <location>
        <begin position="250"/>
        <end position="280"/>
    </location>
</feature>
<evidence type="ECO:0000313" key="9">
    <source>
        <dbReference type="Proteomes" id="UP000049455"/>
    </source>
</evidence>
<dbReference type="STRING" id="313367.JSE7799_00522"/>
<accession>A0A0M7B759</accession>
<reference evidence="8 9" key="1">
    <citation type="submission" date="2015-09" db="EMBL/GenBank/DDBJ databases">
        <authorList>
            <person name="Jackson K.R."/>
            <person name="Lunt B.L."/>
            <person name="Fisher J.N.B."/>
            <person name="Gardner A.V."/>
            <person name="Bailey M.E."/>
            <person name="Deus L.M."/>
            <person name="Earl A.S."/>
            <person name="Gibby P.D."/>
            <person name="Hartmann K.A."/>
            <person name="Liu J.E."/>
            <person name="Manci A.M."/>
            <person name="Nielsen D.A."/>
            <person name="Solomon M.B."/>
            <person name="Breakwell D.P."/>
            <person name="Burnett S.H."/>
            <person name="Grose J.H."/>
        </authorList>
    </citation>
    <scope>NUCLEOTIDE SEQUENCE [LARGE SCALE GENOMIC DNA]</scope>
    <source>
        <strain evidence="8 9">CECT 7799</strain>
    </source>
</reference>
<keyword evidence="9" id="KW-1185">Reference proteome</keyword>
<keyword evidence="6" id="KW-1133">Transmembrane helix</keyword>
<dbReference type="GO" id="GO:0005886">
    <property type="term" value="C:plasma membrane"/>
    <property type="evidence" value="ECO:0007669"/>
    <property type="project" value="UniProtKB-SubCell"/>
</dbReference>
<keyword evidence="5 6" id="KW-0472">Membrane</keyword>
<dbReference type="EMBL" id="CYPR01000027">
    <property type="protein sequence ID" value="CUH20630.1"/>
    <property type="molecule type" value="Genomic_DNA"/>
</dbReference>
<dbReference type="AlphaFoldDB" id="A0A0M7B759"/>
<keyword evidence="3" id="KW-0328">Glycosyltransferase</keyword>
<evidence type="ECO:0000256" key="1">
    <source>
        <dbReference type="ARBA" id="ARBA00004236"/>
    </source>
</evidence>
<dbReference type="OrthoDB" id="8416156at2"/>
<dbReference type="InterPro" id="IPR001173">
    <property type="entry name" value="Glyco_trans_2-like"/>
</dbReference>
<dbReference type="InterPro" id="IPR029044">
    <property type="entry name" value="Nucleotide-diphossugar_trans"/>
</dbReference>
<name>A0A0M7B759_9RHOB</name>
<dbReference type="Gene3D" id="3.90.550.10">
    <property type="entry name" value="Spore Coat Polysaccharide Biosynthesis Protein SpsA, Chain A"/>
    <property type="match status" value="1"/>
</dbReference>
<evidence type="ECO:0000313" key="8">
    <source>
        <dbReference type="EMBL" id="CUH20630.1"/>
    </source>
</evidence>
<dbReference type="PANTHER" id="PTHR43646">
    <property type="entry name" value="GLYCOSYLTRANSFERASE"/>
    <property type="match status" value="1"/>
</dbReference>
<proteinExistence type="predicted"/>
<organism evidence="8 9">
    <name type="scientific">Jannaschia seosinensis</name>
    <dbReference type="NCBI Taxonomy" id="313367"/>
    <lineage>
        <taxon>Bacteria</taxon>
        <taxon>Pseudomonadati</taxon>
        <taxon>Pseudomonadota</taxon>
        <taxon>Alphaproteobacteria</taxon>
        <taxon>Rhodobacterales</taxon>
        <taxon>Roseobacteraceae</taxon>
        <taxon>Jannaschia</taxon>
    </lineage>
</organism>
<sequence length="328" mass="36766">MNDTTTIEPGAVGAVAIGRNEGARLIRCLETLMQQTDRVIYVDSGSTDGSRNVARRLGAEVIELDMDHPFTAARARNAGVNAMRKPQNVLPEFIQFVDGDCELRDGWIGIGRAWLEAHSDVAVACGRRRERHPENSLYNRLIDLEWDTPVGRARSCGGDALMRTEAFQAVDGFDPRLIAGEEPELCVRLRAAGWTIWRLDAEMTWHDAGLTRLGQWWARARRAGHAFAEGAALHGRPPERHNVTQVRRSLAWGVALPLAALLGAALIHPAFLLVLLTWLLQVIRLAWRTGGWVQPLFLTLAKMPEAQGITEYHLRRLLRRRRGLIEYK</sequence>
<dbReference type="CDD" id="cd00761">
    <property type="entry name" value="Glyco_tranf_GTA_type"/>
    <property type="match status" value="1"/>
</dbReference>
<evidence type="ECO:0000256" key="2">
    <source>
        <dbReference type="ARBA" id="ARBA00022475"/>
    </source>
</evidence>
<comment type="subcellular location">
    <subcellularLocation>
        <location evidence="1">Cell membrane</location>
    </subcellularLocation>
</comment>
<evidence type="ECO:0000259" key="7">
    <source>
        <dbReference type="Pfam" id="PF00535"/>
    </source>
</evidence>
<keyword evidence="4 8" id="KW-0808">Transferase</keyword>
<evidence type="ECO:0000256" key="5">
    <source>
        <dbReference type="ARBA" id="ARBA00023136"/>
    </source>
</evidence>
<dbReference type="Proteomes" id="UP000049455">
    <property type="component" value="Unassembled WGS sequence"/>
</dbReference>
<keyword evidence="6" id="KW-0812">Transmembrane</keyword>
<evidence type="ECO:0000256" key="4">
    <source>
        <dbReference type="ARBA" id="ARBA00022679"/>
    </source>
</evidence>
<gene>
    <name evidence="8" type="ORF">JSE7799_00522</name>
</gene>
<evidence type="ECO:0000256" key="6">
    <source>
        <dbReference type="SAM" id="Phobius"/>
    </source>
</evidence>
<dbReference type="PANTHER" id="PTHR43646:SF2">
    <property type="entry name" value="GLYCOSYLTRANSFERASE 2-LIKE DOMAIN-CONTAINING PROTEIN"/>
    <property type="match status" value="1"/>
</dbReference>
<dbReference type="SUPFAM" id="SSF53448">
    <property type="entry name" value="Nucleotide-diphospho-sugar transferases"/>
    <property type="match status" value="1"/>
</dbReference>
<evidence type="ECO:0000256" key="3">
    <source>
        <dbReference type="ARBA" id="ARBA00022676"/>
    </source>
</evidence>
<protein>
    <submittedName>
        <fullName evidence="8">Mycofactocin system glycosyltransferase</fullName>
    </submittedName>
</protein>